<dbReference type="AlphaFoldDB" id="A0A231HCU3"/>
<keyword evidence="3" id="KW-1185">Reference proteome</keyword>
<name>A0A231HCU3_9NOCA</name>
<dbReference type="Proteomes" id="UP000215506">
    <property type="component" value="Unassembled WGS sequence"/>
</dbReference>
<protein>
    <submittedName>
        <fullName evidence="2">Uncharacterized protein</fullName>
    </submittedName>
</protein>
<evidence type="ECO:0000313" key="2">
    <source>
        <dbReference type="EMBL" id="OXR46803.1"/>
    </source>
</evidence>
<sequence>MYRDQDQHMSFAPAHTPSAPAPRRMRRGSALTAVVAIAVLGLGSAVLAPAASADTDYGGGCVLYTDDPAATIDALHNHCSAEQQDQIFLDAPRGDVPTGVTNGWVTRPPVMEAVAPPFWIGKNFSTGPDGGTLTNRVTAAGIEGFPADVYSGPARLDGRPAWLLDYRPSITPQILDEIRQVTPGVWFGYSWWRGFFQTTLLLTFALTEQ</sequence>
<proteinExistence type="predicted"/>
<feature type="region of interest" description="Disordered" evidence="1">
    <location>
        <begin position="1"/>
        <end position="25"/>
    </location>
</feature>
<organism evidence="2 3">
    <name type="scientific">Nocardia cerradoensis</name>
    <dbReference type="NCBI Taxonomy" id="85688"/>
    <lineage>
        <taxon>Bacteria</taxon>
        <taxon>Bacillati</taxon>
        <taxon>Actinomycetota</taxon>
        <taxon>Actinomycetes</taxon>
        <taxon>Mycobacteriales</taxon>
        <taxon>Nocardiaceae</taxon>
        <taxon>Nocardia</taxon>
    </lineage>
</organism>
<reference evidence="2 3" key="1">
    <citation type="submission" date="2017-07" db="EMBL/GenBank/DDBJ databases">
        <title>First draft Genome Sequence of Nocardia cerradoensis isolated from human infection.</title>
        <authorList>
            <person name="Carrasco G."/>
        </authorList>
    </citation>
    <scope>NUCLEOTIDE SEQUENCE [LARGE SCALE GENOMIC DNA]</scope>
    <source>
        <strain evidence="2 3">CNM20130759</strain>
    </source>
</reference>
<comment type="caution">
    <text evidence="2">The sequence shown here is derived from an EMBL/GenBank/DDBJ whole genome shotgun (WGS) entry which is preliminary data.</text>
</comment>
<evidence type="ECO:0000313" key="3">
    <source>
        <dbReference type="Proteomes" id="UP000215506"/>
    </source>
</evidence>
<gene>
    <name evidence="2" type="ORF">B7C42_01781</name>
</gene>
<dbReference type="EMBL" id="NGAF01000002">
    <property type="protein sequence ID" value="OXR46803.1"/>
    <property type="molecule type" value="Genomic_DNA"/>
</dbReference>
<evidence type="ECO:0000256" key="1">
    <source>
        <dbReference type="SAM" id="MobiDB-lite"/>
    </source>
</evidence>
<accession>A0A231HCU3</accession>